<dbReference type="EMBL" id="FUXX01000009">
    <property type="protein sequence ID" value="SKA60065.1"/>
    <property type="molecule type" value="Genomic_DNA"/>
</dbReference>
<organism evidence="2 3">
    <name type="scientific">Succinivibrio dextrinosolvens DSM 3072</name>
    <dbReference type="NCBI Taxonomy" id="1123324"/>
    <lineage>
        <taxon>Bacteria</taxon>
        <taxon>Pseudomonadati</taxon>
        <taxon>Pseudomonadota</taxon>
        <taxon>Gammaproteobacteria</taxon>
        <taxon>Aeromonadales</taxon>
        <taxon>Succinivibrionaceae</taxon>
        <taxon>Succinivibrio</taxon>
    </lineage>
</organism>
<feature type="domain" description="VOC" evidence="1">
    <location>
        <begin position="2"/>
        <end position="127"/>
    </location>
</feature>
<dbReference type="RefSeq" id="WP_078928342.1">
    <property type="nucleotide sequence ID" value="NZ_FUXX01000009.1"/>
</dbReference>
<protein>
    <submittedName>
        <fullName evidence="2">Lactoylglutathione lyase</fullName>
    </submittedName>
</protein>
<name>A0A1T4V529_9GAMM</name>
<gene>
    <name evidence="2" type="ORF">SAMN02745213_00802</name>
</gene>
<keyword evidence="3" id="KW-1185">Reference proteome</keyword>
<dbReference type="Gene3D" id="3.10.180.10">
    <property type="entry name" value="2,3-Dihydroxybiphenyl 1,2-Dioxygenase, domain 1"/>
    <property type="match status" value="1"/>
</dbReference>
<dbReference type="AlphaFoldDB" id="A0A1T4V529"/>
<dbReference type="GO" id="GO:0016829">
    <property type="term" value="F:lyase activity"/>
    <property type="evidence" value="ECO:0007669"/>
    <property type="project" value="UniProtKB-KW"/>
</dbReference>
<dbReference type="InterPro" id="IPR004360">
    <property type="entry name" value="Glyas_Fos-R_dOase_dom"/>
</dbReference>
<accession>A0A1T4V529</accession>
<sequence length="127" mass="14510">MRIEHVAVYVSDLDKTREFFESFFEGTSGERYHNRNTGFMSYFLSFQNGSRLEIMTRPDRYTEDRNENRLGFVHLAFSVGSKDKVDALTLKLKEAGFETVSGPRTTGDGYYESCIQGPDAIQIEITA</sequence>
<keyword evidence="2" id="KW-0456">Lyase</keyword>
<dbReference type="InterPro" id="IPR037523">
    <property type="entry name" value="VOC_core"/>
</dbReference>
<dbReference type="PANTHER" id="PTHR36113">
    <property type="entry name" value="LYASE, PUTATIVE-RELATED-RELATED"/>
    <property type="match status" value="1"/>
</dbReference>
<dbReference type="SUPFAM" id="SSF54593">
    <property type="entry name" value="Glyoxalase/Bleomycin resistance protein/Dihydroxybiphenyl dioxygenase"/>
    <property type="match status" value="1"/>
</dbReference>
<dbReference type="PROSITE" id="PS51819">
    <property type="entry name" value="VOC"/>
    <property type="match status" value="1"/>
</dbReference>
<dbReference type="InterPro" id="IPR051332">
    <property type="entry name" value="Fosfomycin_Res_Enzymes"/>
</dbReference>
<evidence type="ECO:0000313" key="3">
    <source>
        <dbReference type="Proteomes" id="UP000242432"/>
    </source>
</evidence>
<proteinExistence type="predicted"/>
<dbReference type="Pfam" id="PF00903">
    <property type="entry name" value="Glyoxalase"/>
    <property type="match status" value="1"/>
</dbReference>
<dbReference type="InterPro" id="IPR029068">
    <property type="entry name" value="Glyas_Bleomycin-R_OHBP_Dase"/>
</dbReference>
<evidence type="ECO:0000313" key="2">
    <source>
        <dbReference type="EMBL" id="SKA60065.1"/>
    </source>
</evidence>
<evidence type="ECO:0000259" key="1">
    <source>
        <dbReference type="PROSITE" id="PS51819"/>
    </source>
</evidence>
<dbReference type="PANTHER" id="PTHR36113:SF1">
    <property type="entry name" value="GLYOXALASE_BLEOMYCIN RESISTANCE PROTEIN_DIOXYGENASE"/>
    <property type="match status" value="1"/>
</dbReference>
<reference evidence="3" key="1">
    <citation type="submission" date="2017-02" db="EMBL/GenBank/DDBJ databases">
        <authorList>
            <person name="Varghese N."/>
            <person name="Submissions S."/>
        </authorList>
    </citation>
    <scope>NUCLEOTIDE SEQUENCE [LARGE SCALE GENOMIC DNA]</scope>
    <source>
        <strain evidence="3">DSM 3072</strain>
    </source>
</reference>
<dbReference type="Proteomes" id="UP000242432">
    <property type="component" value="Unassembled WGS sequence"/>
</dbReference>